<feature type="region of interest" description="Disordered" evidence="1">
    <location>
        <begin position="1"/>
        <end position="23"/>
    </location>
</feature>
<proteinExistence type="predicted"/>
<name>W8S453_9RHOB</name>
<dbReference type="STRING" id="1294273.roselon_01175"/>
<gene>
    <name evidence="2" type="ORF">roselon_01175</name>
</gene>
<dbReference type="AlphaFoldDB" id="W8S453"/>
<accession>W8S453</accession>
<sequence length="73" mass="8212">MPAQQTPHRPEIEEGRRRRTAGVAPVLTANHERRSLAKTTLLRARVIIVHSTSPWDQAMTAPPQKNHGQRIST</sequence>
<keyword evidence="3" id="KW-1185">Reference proteome</keyword>
<dbReference type="HOGENOM" id="CLU_2702483_0_0_5"/>
<dbReference type="Proteomes" id="UP000019593">
    <property type="component" value="Chromosome"/>
</dbReference>
<dbReference type="KEGG" id="red:roselon_01175"/>
<dbReference type="EMBL" id="CP004372">
    <property type="protein sequence ID" value="AHM03566.1"/>
    <property type="molecule type" value="Genomic_DNA"/>
</dbReference>
<reference evidence="2 3" key="1">
    <citation type="submission" date="2013-03" db="EMBL/GenBank/DDBJ databases">
        <authorList>
            <person name="Fiebig A."/>
            <person name="Goeker M."/>
            <person name="Klenk H.-P.P."/>
        </authorList>
    </citation>
    <scope>NUCLEOTIDE SEQUENCE [LARGE SCALE GENOMIC DNA]</scope>
    <source>
        <strain evidence="3">DSM 19469</strain>
    </source>
</reference>
<organism evidence="2 3">
    <name type="scientific">Roseicyclus elongatus DSM 19469</name>
    <dbReference type="NCBI Taxonomy" id="1294273"/>
    <lineage>
        <taxon>Bacteria</taxon>
        <taxon>Pseudomonadati</taxon>
        <taxon>Pseudomonadota</taxon>
        <taxon>Alphaproteobacteria</taxon>
        <taxon>Rhodobacterales</taxon>
        <taxon>Roseobacteraceae</taxon>
        <taxon>Roseicyclus</taxon>
    </lineage>
</organism>
<protein>
    <submittedName>
        <fullName evidence="2">Uncharacterized protein</fullName>
    </submittedName>
</protein>
<evidence type="ECO:0000313" key="2">
    <source>
        <dbReference type="EMBL" id="AHM03566.1"/>
    </source>
</evidence>
<evidence type="ECO:0000313" key="3">
    <source>
        <dbReference type="Proteomes" id="UP000019593"/>
    </source>
</evidence>
<evidence type="ECO:0000256" key="1">
    <source>
        <dbReference type="SAM" id="MobiDB-lite"/>
    </source>
</evidence>